<comment type="caution">
    <text evidence="3">The sequence shown here is derived from an EMBL/GenBank/DDBJ whole genome shotgun (WGS) entry which is preliminary data.</text>
</comment>
<dbReference type="Proteomes" id="UP000606730">
    <property type="component" value="Unassembled WGS sequence"/>
</dbReference>
<protein>
    <recommendedName>
        <fullName evidence="5">TadE-like protein</fullName>
    </recommendedName>
</protein>
<keyword evidence="2" id="KW-1133">Transmembrane helix</keyword>
<evidence type="ECO:0008006" key="5">
    <source>
        <dbReference type="Google" id="ProtNLM"/>
    </source>
</evidence>
<dbReference type="AlphaFoldDB" id="A0A917EG30"/>
<keyword evidence="2" id="KW-0812">Transmembrane</keyword>
<gene>
    <name evidence="3" type="ORF">GCM10011517_02880</name>
</gene>
<name>A0A917EG30_9RHOB</name>
<reference evidence="3" key="2">
    <citation type="submission" date="2020-09" db="EMBL/GenBank/DDBJ databases">
        <authorList>
            <person name="Sun Q."/>
            <person name="Zhou Y."/>
        </authorList>
    </citation>
    <scope>NUCLEOTIDE SEQUENCE</scope>
    <source>
        <strain evidence="3">CGMCC 1.16012</strain>
    </source>
</reference>
<accession>A0A917EG30</accession>
<evidence type="ECO:0000313" key="4">
    <source>
        <dbReference type="Proteomes" id="UP000606730"/>
    </source>
</evidence>
<evidence type="ECO:0000256" key="1">
    <source>
        <dbReference type="SAM" id="MobiDB-lite"/>
    </source>
</evidence>
<reference evidence="3" key="1">
    <citation type="journal article" date="2014" name="Int. J. Syst. Evol. Microbiol.">
        <title>Complete genome sequence of Corynebacterium casei LMG S-19264T (=DSM 44701T), isolated from a smear-ripened cheese.</title>
        <authorList>
            <consortium name="US DOE Joint Genome Institute (JGI-PGF)"/>
            <person name="Walter F."/>
            <person name="Albersmeier A."/>
            <person name="Kalinowski J."/>
            <person name="Ruckert C."/>
        </authorList>
    </citation>
    <scope>NUCLEOTIDE SEQUENCE</scope>
    <source>
        <strain evidence="3">CGMCC 1.16012</strain>
    </source>
</reference>
<feature type="transmembrane region" description="Helical" evidence="2">
    <location>
        <begin position="20"/>
        <end position="42"/>
    </location>
</feature>
<organism evidence="3 4">
    <name type="scientific">Actibacterium pelagium</name>
    <dbReference type="NCBI Taxonomy" id="2029103"/>
    <lineage>
        <taxon>Bacteria</taxon>
        <taxon>Pseudomonadati</taxon>
        <taxon>Pseudomonadota</taxon>
        <taxon>Alphaproteobacteria</taxon>
        <taxon>Rhodobacterales</taxon>
        <taxon>Roseobacteraceae</taxon>
        <taxon>Actibacterium</taxon>
    </lineage>
</organism>
<proteinExistence type="predicted"/>
<evidence type="ECO:0000313" key="3">
    <source>
        <dbReference type="EMBL" id="GGE38516.1"/>
    </source>
</evidence>
<feature type="region of interest" description="Disordered" evidence="1">
    <location>
        <begin position="143"/>
        <end position="180"/>
    </location>
</feature>
<dbReference type="EMBL" id="BMKN01000001">
    <property type="protein sequence ID" value="GGE38516.1"/>
    <property type="molecule type" value="Genomic_DNA"/>
</dbReference>
<evidence type="ECO:0000256" key="2">
    <source>
        <dbReference type="SAM" id="Phobius"/>
    </source>
</evidence>
<keyword evidence="4" id="KW-1185">Reference proteome</keyword>
<keyword evidence="2" id="KW-0472">Membrane</keyword>
<feature type="compositionally biased region" description="Low complexity" evidence="1">
    <location>
        <begin position="153"/>
        <end position="180"/>
    </location>
</feature>
<sequence length="180" mass="19636">MQQRFMSFWKDESGAVTVESVMWLGFMFFFVLSILDICVYFLNHGWAVRAMHQENREFIVGAYSDCNALETALNQRIQAISPSGASACDTYPERGSTFSTVTVTLASSEMGLGIVTYFLKDINISSTGFQTIEVPTAATTVKPPVVETDETTTTETVTDDSATTTSDGSTTIVSDVTEEA</sequence>